<dbReference type="Proteomes" id="UP000256763">
    <property type="component" value="Unassembled WGS sequence"/>
</dbReference>
<keyword evidence="1" id="KW-0812">Transmembrane</keyword>
<accession>A0A3E0WX11</accession>
<dbReference type="EMBL" id="NFZW01000009">
    <property type="protein sequence ID" value="RFA36457.1"/>
    <property type="molecule type" value="Genomic_DNA"/>
</dbReference>
<keyword evidence="1" id="KW-0472">Membrane</keyword>
<comment type="caution">
    <text evidence="2">The sequence shown here is derived from an EMBL/GenBank/DDBJ whole genome shotgun (WGS) entry which is preliminary data.</text>
</comment>
<proteinExistence type="predicted"/>
<organism evidence="2 3">
    <name type="scientific">Alkalilimnicola ehrlichii</name>
    <dbReference type="NCBI Taxonomy" id="351052"/>
    <lineage>
        <taxon>Bacteria</taxon>
        <taxon>Pseudomonadati</taxon>
        <taxon>Pseudomonadota</taxon>
        <taxon>Gammaproteobacteria</taxon>
        <taxon>Chromatiales</taxon>
        <taxon>Ectothiorhodospiraceae</taxon>
        <taxon>Alkalilimnicola</taxon>
    </lineage>
</organism>
<protein>
    <submittedName>
        <fullName evidence="2">Uncharacterized protein</fullName>
    </submittedName>
</protein>
<feature type="transmembrane region" description="Helical" evidence="1">
    <location>
        <begin position="414"/>
        <end position="438"/>
    </location>
</feature>
<evidence type="ECO:0000256" key="1">
    <source>
        <dbReference type="SAM" id="Phobius"/>
    </source>
</evidence>
<sequence>MDTTNPELDNLIAAIDDYATLPAGDPDEQACYAHLFLCVQELVAKLGDHEYSMDLELEVSAPNPVELTEQDIGHQLLGKILDPDAGHPLHERLIPPAAEGEDRLAPNMAIQPPGSPKANPNKLLQTGQKGMKLVGDLIDNFAKAADLIENETRTQGTVRLINSTASRDLLGQLEYQTMTVGEYANGQTRDGRFRVVSAYVAEINEEIRDTRREMRARLRIPDETLEIKGGGSVRINVYDKKGNLMGASSAEAFRQGHGLSTNHFVRQQTYQNIGDGLRETNVNVIVVRDPGRLAEAGRQLRDTRVIANGIYPILLAIEGWNLANVTSELLDKGASQAELTTFMQGSGAIINFAAVTAGLMKARYEALGVDASPGTRANRVNLAARRLGTAGGIYSTGSSLYAMEKALRRGDDAAIAYGTIALGSAISTAATLGMGAKIGAALIVGVKAKLALALIGGIPGLIGVAIILAGYALLTWVFTEDTPLEEWLTNGPFSVNGLRPRRHIQTVWRGRERAHVWRDRLNGVLMTSVYVRASDDVLLSVQEAPPLTQRRVGRTPRLYQQGEQLFLRKGTGSVPIGRIGEPFSFDVLEVERSQRFAGHLPGDTPHDKFGWWYERPETAYLALHEAIYMPAVDLRCKALAEDFAEMQHGEAVITVHFPLLLQNRSRVFVELWMRKSGGLFNMGAGDWEKLQEDLDIFREQVDGPQTVIYQWQLPRGQAGEYELKAKVRVDLYGDGEVVLPALPASDRDQPELGEDQWIEAEDKLRLMRLVAHSNRIRL</sequence>
<keyword evidence="1" id="KW-1133">Transmembrane helix</keyword>
<evidence type="ECO:0000313" key="3">
    <source>
        <dbReference type="Proteomes" id="UP000256763"/>
    </source>
</evidence>
<feature type="transmembrane region" description="Helical" evidence="1">
    <location>
        <begin position="450"/>
        <end position="474"/>
    </location>
</feature>
<name>A0A3E0WX11_9GAMM</name>
<gene>
    <name evidence="2" type="ORF">CAL65_10790</name>
</gene>
<keyword evidence="3" id="KW-1185">Reference proteome</keyword>
<evidence type="ECO:0000313" key="2">
    <source>
        <dbReference type="EMBL" id="RFA36457.1"/>
    </source>
</evidence>
<reference evidence="3" key="1">
    <citation type="submission" date="2017-05" db="EMBL/GenBank/DDBJ databases">
        <authorList>
            <person name="Sharma S."/>
            <person name="Sidhu C."/>
            <person name="Pinnaka A.K."/>
        </authorList>
    </citation>
    <scope>NUCLEOTIDE SEQUENCE [LARGE SCALE GENOMIC DNA]</scope>
    <source>
        <strain evidence="3">AK93</strain>
    </source>
</reference>
<dbReference type="AlphaFoldDB" id="A0A3E0WX11"/>